<dbReference type="CDD" id="cd05369">
    <property type="entry name" value="TER_DECR_SDR_a"/>
    <property type="match status" value="1"/>
</dbReference>
<dbReference type="InterPro" id="IPR036291">
    <property type="entry name" value="NAD(P)-bd_dom_sf"/>
</dbReference>
<accession>A0A068SF71</accession>
<dbReference type="PRINTS" id="PR00081">
    <property type="entry name" value="GDHRDH"/>
</dbReference>
<keyword evidence="7" id="KW-1185">Reference proteome</keyword>
<dbReference type="Pfam" id="PF13561">
    <property type="entry name" value="adh_short_C2"/>
    <property type="match status" value="1"/>
</dbReference>
<organism evidence="6 7">
    <name type="scientific">Lichtheimia corymbifera JMRC:FSU:9682</name>
    <dbReference type="NCBI Taxonomy" id="1263082"/>
    <lineage>
        <taxon>Eukaryota</taxon>
        <taxon>Fungi</taxon>
        <taxon>Fungi incertae sedis</taxon>
        <taxon>Mucoromycota</taxon>
        <taxon>Mucoromycotina</taxon>
        <taxon>Mucoromycetes</taxon>
        <taxon>Mucorales</taxon>
        <taxon>Lichtheimiaceae</taxon>
        <taxon>Lichtheimia</taxon>
    </lineage>
</organism>
<dbReference type="PANTHER" id="PTHR43296:SF2">
    <property type="entry name" value="PEROXISOMAL 2,4-DIENOYL-COA REDUCTASE [(3E)-ENOYL-COA-PRODUCING]"/>
    <property type="match status" value="1"/>
</dbReference>
<dbReference type="VEuPathDB" id="FungiDB:LCOR_11711.1"/>
<dbReference type="GO" id="GO:0009062">
    <property type="term" value="P:fatty acid catabolic process"/>
    <property type="evidence" value="ECO:0007669"/>
    <property type="project" value="InterPro"/>
</dbReference>
<evidence type="ECO:0000313" key="6">
    <source>
        <dbReference type="EMBL" id="CDH60934.1"/>
    </source>
</evidence>
<evidence type="ECO:0000256" key="1">
    <source>
        <dbReference type="ARBA" id="ARBA00022857"/>
    </source>
</evidence>
<dbReference type="OrthoDB" id="2136131at2759"/>
<protein>
    <recommendedName>
        <fullName evidence="3">2,4-dienoyl-CoA reductase [(3E)-enoyl-CoA-producing]</fullName>
        <ecNumber evidence="3">1.3.1.124</ecNumber>
    </recommendedName>
</protein>
<keyword evidence="1" id="KW-0521">NADP</keyword>
<dbReference type="STRING" id="1263082.A0A068SF71"/>
<evidence type="ECO:0000313" key="7">
    <source>
        <dbReference type="Proteomes" id="UP000027586"/>
    </source>
</evidence>
<reference evidence="6" key="1">
    <citation type="submission" date="2013-08" db="EMBL/GenBank/DDBJ databases">
        <title>Gene expansion shapes genome architecture in the human pathogen Lichtheimia corymbifera: an evolutionary genomics analysis in the ancient terrestrial Mucorales (Mucoromycotina).</title>
        <authorList>
            <person name="Schwartze V.U."/>
            <person name="Winter S."/>
            <person name="Shelest E."/>
            <person name="Marcet-Houben M."/>
            <person name="Horn F."/>
            <person name="Wehner S."/>
            <person name="Hoffmann K."/>
            <person name="Riege K."/>
            <person name="Sammeth M."/>
            <person name="Nowrousian M."/>
            <person name="Valiante V."/>
            <person name="Linde J."/>
            <person name="Jacobsen I.D."/>
            <person name="Marz M."/>
            <person name="Brakhage A.A."/>
            <person name="Gabaldon T."/>
            <person name="Bocker S."/>
            <person name="Voigt K."/>
        </authorList>
    </citation>
    <scope>NUCLEOTIDE SEQUENCE [LARGE SCALE GENOMIC DNA]</scope>
    <source>
        <strain evidence="6">FSU 9682</strain>
    </source>
</reference>
<dbReference type="InterPro" id="IPR045017">
    <property type="entry name" value="DECR2-like"/>
</dbReference>
<dbReference type="EC" id="1.3.1.124" evidence="3"/>
<dbReference type="EMBL" id="CBTN010000116">
    <property type="protein sequence ID" value="CDH60934.1"/>
    <property type="molecule type" value="Genomic_DNA"/>
</dbReference>
<evidence type="ECO:0000256" key="5">
    <source>
        <dbReference type="ARBA" id="ARBA00048340"/>
    </source>
</evidence>
<evidence type="ECO:0000256" key="3">
    <source>
        <dbReference type="ARBA" id="ARBA00026117"/>
    </source>
</evidence>
<comment type="caution">
    <text evidence="6">The sequence shown here is derived from an EMBL/GenBank/DDBJ whole genome shotgun (WGS) entry which is preliminary data.</text>
</comment>
<dbReference type="InterPro" id="IPR002347">
    <property type="entry name" value="SDR_fam"/>
</dbReference>
<dbReference type="PANTHER" id="PTHR43296">
    <property type="entry name" value="PEROXISOMAL 2,4-DIENOYL-COA REDUCTASE"/>
    <property type="match status" value="1"/>
</dbReference>
<sequence length="279" mass="29334">MSAPVDTTDIFKKDIFAGKVVLVSGGGSGICRGLTEALLRHGAKAAIVSRTFSKLEKAAKEMSAATGGPVLPVAADVRKPEQVEAAVAKTVETYGRIDFLINGAAGNFLAPFEGLSYNAFRTVIEIDTLGTFNFTKAALPHLKASKGAVLNISATLHYTGKAFQLHVGAAKAAIDALTTHWAVELGPHGIRVNGISPGLIADTEGANRLAANFNEAAVPLQRVGKIKDVEQSALFLFSEAANYITGVTLVVDGGQWLNSGNHDYPNSILNFVGRTKSKM</sequence>
<proteinExistence type="predicted"/>
<comment type="catalytic activity">
    <reaction evidence="5">
        <text>a (2E,4Z)-dienoyl-CoA + NADPH + H(+) = a 4,5-saturated-(3E)-enoyl-CoA + NADP(+)</text>
        <dbReference type="Rhea" id="RHEA:61892"/>
        <dbReference type="ChEBI" id="CHEBI:15378"/>
        <dbReference type="ChEBI" id="CHEBI:57783"/>
        <dbReference type="ChEBI" id="CHEBI:58349"/>
        <dbReference type="ChEBI" id="CHEBI:85099"/>
        <dbReference type="ChEBI" id="CHEBI:85493"/>
        <dbReference type="EC" id="1.3.1.124"/>
    </reaction>
</comment>
<evidence type="ECO:0000256" key="4">
    <source>
        <dbReference type="ARBA" id="ARBA00048009"/>
    </source>
</evidence>
<name>A0A068SF71_9FUNG</name>
<dbReference type="Gene3D" id="3.40.50.720">
    <property type="entry name" value="NAD(P)-binding Rossmann-like Domain"/>
    <property type="match status" value="1"/>
</dbReference>
<dbReference type="SUPFAM" id="SSF51735">
    <property type="entry name" value="NAD(P)-binding Rossmann-fold domains"/>
    <property type="match status" value="1"/>
</dbReference>
<dbReference type="GO" id="GO:0008670">
    <property type="term" value="F:2,4-dienoyl-CoA reductase (NADPH) activity"/>
    <property type="evidence" value="ECO:0007669"/>
    <property type="project" value="InterPro"/>
</dbReference>
<gene>
    <name evidence="6" type="ORF">LCOR_11711.1</name>
</gene>
<keyword evidence="2" id="KW-0560">Oxidoreductase</keyword>
<comment type="catalytic activity">
    <reaction evidence="4">
        <text>a (2E,4E)-dienoyl-CoA + NADPH + H(+) = a 4,5-saturated-(3E)-enoyl-CoA + NADP(+)</text>
        <dbReference type="Rhea" id="RHEA:45912"/>
        <dbReference type="ChEBI" id="CHEBI:15378"/>
        <dbReference type="ChEBI" id="CHEBI:57783"/>
        <dbReference type="ChEBI" id="CHEBI:58349"/>
        <dbReference type="ChEBI" id="CHEBI:85101"/>
        <dbReference type="ChEBI" id="CHEBI:85493"/>
        <dbReference type="EC" id="1.3.1.124"/>
    </reaction>
</comment>
<dbReference type="FunFam" id="3.40.50.720:FF:000084">
    <property type="entry name" value="Short-chain dehydrogenase reductase"/>
    <property type="match status" value="1"/>
</dbReference>
<dbReference type="GO" id="GO:0005777">
    <property type="term" value="C:peroxisome"/>
    <property type="evidence" value="ECO:0007669"/>
    <property type="project" value="TreeGrafter"/>
</dbReference>
<dbReference type="AlphaFoldDB" id="A0A068SF71"/>
<dbReference type="Proteomes" id="UP000027586">
    <property type="component" value="Unassembled WGS sequence"/>
</dbReference>
<evidence type="ECO:0000256" key="2">
    <source>
        <dbReference type="ARBA" id="ARBA00023002"/>
    </source>
</evidence>